<dbReference type="Gene3D" id="3.40.50.12780">
    <property type="entry name" value="N-terminal domain of ligase-like"/>
    <property type="match status" value="1"/>
</dbReference>
<feature type="domain" description="AMP-dependent synthetase/ligase" evidence="2">
    <location>
        <begin position="127"/>
        <end position="318"/>
    </location>
</feature>
<dbReference type="SUPFAM" id="SSF56801">
    <property type="entry name" value="Acetyl-CoA synthetase-like"/>
    <property type="match status" value="1"/>
</dbReference>
<name>A0ABV7EZ40_9BURK</name>
<accession>A0ABV7EZ40</accession>
<dbReference type="InterPro" id="IPR000873">
    <property type="entry name" value="AMP-dep_synth/lig_dom"/>
</dbReference>
<evidence type="ECO:0000313" key="5">
    <source>
        <dbReference type="Proteomes" id="UP001595530"/>
    </source>
</evidence>
<dbReference type="InterPro" id="IPR042099">
    <property type="entry name" value="ANL_N_sf"/>
</dbReference>
<keyword evidence="1" id="KW-0436">Ligase</keyword>
<dbReference type="RefSeq" id="WP_390323840.1">
    <property type="nucleotide sequence ID" value="NZ_JBHRTP010000023.1"/>
</dbReference>
<comment type="caution">
    <text evidence="4">The sequence shown here is derived from an EMBL/GenBank/DDBJ whole genome shotgun (WGS) entry which is preliminary data.</text>
</comment>
<dbReference type="Proteomes" id="UP001595530">
    <property type="component" value="Unassembled WGS sequence"/>
</dbReference>
<dbReference type="Gene3D" id="3.10.129.10">
    <property type="entry name" value="Hotdog Thioesterase"/>
    <property type="match status" value="1"/>
</dbReference>
<gene>
    <name evidence="4" type="ORF">ACFOFO_08295</name>
</gene>
<keyword evidence="5" id="KW-1185">Reference proteome</keyword>
<evidence type="ECO:0000256" key="1">
    <source>
        <dbReference type="ARBA" id="ARBA00022598"/>
    </source>
</evidence>
<dbReference type="InterPro" id="IPR029069">
    <property type="entry name" value="HotDog_dom_sf"/>
</dbReference>
<protein>
    <submittedName>
        <fullName evidence="4">AMP-binding protein</fullName>
    </submittedName>
</protein>
<reference evidence="5" key="1">
    <citation type="journal article" date="2019" name="Int. J. Syst. Evol. Microbiol.">
        <title>The Global Catalogue of Microorganisms (GCM) 10K type strain sequencing project: providing services to taxonomists for standard genome sequencing and annotation.</title>
        <authorList>
            <consortium name="The Broad Institute Genomics Platform"/>
            <consortium name="The Broad Institute Genome Sequencing Center for Infectious Disease"/>
            <person name="Wu L."/>
            <person name="Ma J."/>
        </authorList>
    </citation>
    <scope>NUCLEOTIDE SEQUENCE [LARGE SCALE GENOMIC DNA]</scope>
    <source>
        <strain evidence="5">KCTC 42986</strain>
    </source>
</reference>
<proteinExistence type="predicted"/>
<dbReference type="Pfam" id="PF22818">
    <property type="entry name" value="ApeI-like"/>
    <property type="match status" value="1"/>
</dbReference>
<evidence type="ECO:0000313" key="4">
    <source>
        <dbReference type="EMBL" id="MFC3107959.1"/>
    </source>
</evidence>
<dbReference type="InterPro" id="IPR054545">
    <property type="entry name" value="ApeI-like"/>
</dbReference>
<dbReference type="InterPro" id="IPR050237">
    <property type="entry name" value="ATP-dep_AMP-bd_enzyme"/>
</dbReference>
<dbReference type="PANTHER" id="PTHR43767:SF8">
    <property type="entry name" value="LONG-CHAIN-FATTY-ACID--COA LIGASE"/>
    <property type="match status" value="1"/>
</dbReference>
<sequence>MAEPHDLLQLLATRGDARRPICGWRDGLPISYDDFVARVRAWQALLERCRGDRFALYLNDSLEFGAALLGAWQAGKTVYLPGDNLPATCTNLRVTVDGFLGQFPDDCAALIPSIDDATAPHAGFKPLAPEFAGLVVYTSGSTGAAQSIPKKMSQLASEVATLERLFGAMVKARAGADAAAPEVVATVSHQHIYGLLFKVLWPLVAGRPIHARSCAFPEELVPLLAARGCILISSPAHLKRLPASPAWAQVGQRLRAVFSSGGPLPPDVAQAAAQLLGLAPIEVYGSSETGGIAWRQRSESDRGDGWTPMPGVDWRIAADPVDDALEVRSPHLADTNWLRLADRAQAIDGGRFVLRGRADRIVKIEEKRVSLDTIQARLAASPLVAEVRVLMLDATVAVATDVATAGAADVAAGRRQRVAAFVVPSASGRAILAEIGKLAFNRLLRDSLTDAVERVALPRSWRYLEALPVDAQGKTTYAELLALLDQEDAPQKARPILPRQRLLERDAMRAVFELVAPSDLLYFDGHFSQAPILPGVVQLDWAIAFGRAHFDLPPVFLGVHALKFQRVIQPEMAFQLELQHELRHELRHEQQKSSLSFRFSSAAGQHASGRILFGAAGV</sequence>
<dbReference type="EMBL" id="JBHRTP010000023">
    <property type="protein sequence ID" value="MFC3107959.1"/>
    <property type="molecule type" value="Genomic_DNA"/>
</dbReference>
<dbReference type="Pfam" id="PF00501">
    <property type="entry name" value="AMP-binding"/>
    <property type="match status" value="1"/>
</dbReference>
<dbReference type="SUPFAM" id="SSF54637">
    <property type="entry name" value="Thioesterase/thiol ester dehydrase-isomerase"/>
    <property type="match status" value="1"/>
</dbReference>
<evidence type="ECO:0000259" key="2">
    <source>
        <dbReference type="Pfam" id="PF00501"/>
    </source>
</evidence>
<dbReference type="InterPro" id="IPR045851">
    <property type="entry name" value="AMP-bd_C_sf"/>
</dbReference>
<organism evidence="4 5">
    <name type="scientific">Undibacterium arcticum</name>
    <dbReference type="NCBI Taxonomy" id="1762892"/>
    <lineage>
        <taxon>Bacteria</taxon>
        <taxon>Pseudomonadati</taxon>
        <taxon>Pseudomonadota</taxon>
        <taxon>Betaproteobacteria</taxon>
        <taxon>Burkholderiales</taxon>
        <taxon>Oxalobacteraceae</taxon>
        <taxon>Undibacterium</taxon>
    </lineage>
</organism>
<dbReference type="Gene3D" id="3.30.300.30">
    <property type="match status" value="1"/>
</dbReference>
<dbReference type="PANTHER" id="PTHR43767">
    <property type="entry name" value="LONG-CHAIN-FATTY-ACID--COA LIGASE"/>
    <property type="match status" value="1"/>
</dbReference>
<feature type="domain" description="ApeI dehydratase-like" evidence="3">
    <location>
        <begin position="506"/>
        <end position="610"/>
    </location>
</feature>
<evidence type="ECO:0000259" key="3">
    <source>
        <dbReference type="Pfam" id="PF22818"/>
    </source>
</evidence>